<organism evidence="2 3">
    <name type="scientific">Variovorax guangxiensis</name>
    <dbReference type="NCBI Taxonomy" id="1775474"/>
    <lineage>
        <taxon>Bacteria</taxon>
        <taxon>Pseudomonadati</taxon>
        <taxon>Pseudomonadota</taxon>
        <taxon>Betaproteobacteria</taxon>
        <taxon>Burkholderiales</taxon>
        <taxon>Comamonadaceae</taxon>
        <taxon>Variovorax</taxon>
    </lineage>
</organism>
<dbReference type="EMBL" id="RXFT01000021">
    <property type="protein sequence ID" value="RUR71547.1"/>
    <property type="molecule type" value="Genomic_DNA"/>
</dbReference>
<evidence type="ECO:0000313" key="3">
    <source>
        <dbReference type="Proteomes" id="UP000281118"/>
    </source>
</evidence>
<sequence length="218" mass="24792">MKKSNKQRRAEIKARRLERAAAASAAHLREKDVRLPQPDFGSALGCEPADRFVLEQYNNTYGVLPAFYAARPFTCRDCGAEEVWTAKQQKWWYEVVHGHIDSRAVRCLACRRARRERLRNAPPGANLLREQTDRLRALGDAKPTASAVAEIEAALESKWWSLRVVAIQTMARWGGEANLAKLHELMAARPEGGRRYFAWERVAADAARSALLNRERWP</sequence>
<feature type="domain" description="Probable zinc-binding" evidence="1">
    <location>
        <begin position="72"/>
        <end position="117"/>
    </location>
</feature>
<evidence type="ECO:0000259" key="1">
    <source>
        <dbReference type="Pfam" id="PF13451"/>
    </source>
</evidence>
<dbReference type="RefSeq" id="WP_126025609.1">
    <property type="nucleotide sequence ID" value="NZ_RXFT01000021.1"/>
</dbReference>
<reference evidence="2 3" key="1">
    <citation type="submission" date="2018-12" db="EMBL/GenBank/DDBJ databases">
        <title>The genome sequences of Variovorax guangxiensis DSM 27352.</title>
        <authorList>
            <person name="Gao J."/>
            <person name="Sun J."/>
        </authorList>
    </citation>
    <scope>NUCLEOTIDE SEQUENCE [LARGE SCALE GENOMIC DNA]</scope>
    <source>
        <strain evidence="2 3">DSM 27352</strain>
    </source>
</reference>
<proteinExistence type="predicted"/>
<comment type="caution">
    <text evidence="2">The sequence shown here is derived from an EMBL/GenBank/DDBJ whole genome shotgun (WGS) entry which is preliminary data.</text>
</comment>
<dbReference type="Proteomes" id="UP000281118">
    <property type="component" value="Unassembled WGS sequence"/>
</dbReference>
<dbReference type="InterPro" id="IPR025306">
    <property type="entry name" value="Zn-bnd_dom_prob"/>
</dbReference>
<protein>
    <recommendedName>
        <fullName evidence="1">Probable zinc-binding domain-containing protein</fullName>
    </recommendedName>
</protein>
<name>A0A433MUJ0_9BURK</name>
<accession>A0A433MUJ0</accession>
<dbReference type="OrthoDB" id="289270at2"/>
<evidence type="ECO:0000313" key="2">
    <source>
        <dbReference type="EMBL" id="RUR71547.1"/>
    </source>
</evidence>
<gene>
    <name evidence="2" type="ORF">EJP67_31330</name>
</gene>
<dbReference type="Pfam" id="PF13451">
    <property type="entry name" value="zf_Tbcl"/>
    <property type="match status" value="1"/>
</dbReference>
<dbReference type="AlphaFoldDB" id="A0A433MUJ0"/>